<evidence type="ECO:0000313" key="2">
    <source>
        <dbReference type="Proteomes" id="UP000270291"/>
    </source>
</evidence>
<evidence type="ECO:0000313" key="1">
    <source>
        <dbReference type="EMBL" id="RSK38964.1"/>
    </source>
</evidence>
<organism evidence="1 2">
    <name type="scientific">Hymenobacter perfusus</name>
    <dbReference type="NCBI Taxonomy" id="1236770"/>
    <lineage>
        <taxon>Bacteria</taxon>
        <taxon>Pseudomonadati</taxon>
        <taxon>Bacteroidota</taxon>
        <taxon>Cytophagia</taxon>
        <taxon>Cytophagales</taxon>
        <taxon>Hymenobacteraceae</taxon>
        <taxon>Hymenobacter</taxon>
    </lineage>
</organism>
<gene>
    <name evidence="1" type="ORF">EI293_20805</name>
</gene>
<comment type="caution">
    <text evidence="1">The sequence shown here is derived from an EMBL/GenBank/DDBJ whole genome shotgun (WGS) entry which is preliminary data.</text>
</comment>
<dbReference type="OrthoDB" id="89044at2"/>
<dbReference type="AlphaFoldDB" id="A0A3R9NW70"/>
<keyword evidence="2" id="KW-1185">Reference proteome</keyword>
<protein>
    <submittedName>
        <fullName evidence="1">GIY-YIG nuclease family protein</fullName>
    </submittedName>
</protein>
<dbReference type="EMBL" id="RWIU01000010">
    <property type="protein sequence ID" value="RSK38964.1"/>
    <property type="molecule type" value="Genomic_DNA"/>
</dbReference>
<reference evidence="1 2" key="1">
    <citation type="submission" date="2018-12" db="EMBL/GenBank/DDBJ databases">
        <authorList>
            <person name="Feng G."/>
            <person name="Zhu H."/>
        </authorList>
    </citation>
    <scope>NUCLEOTIDE SEQUENCE [LARGE SCALE GENOMIC DNA]</scope>
    <source>
        <strain evidence="1 2">LMG 26000</strain>
    </source>
</reference>
<proteinExistence type="predicted"/>
<dbReference type="CDD" id="cd10446">
    <property type="entry name" value="GIY-YIG_unchar_1"/>
    <property type="match status" value="1"/>
</dbReference>
<dbReference type="Gene3D" id="3.40.1440.10">
    <property type="entry name" value="GIY-YIG endonuclease"/>
    <property type="match status" value="1"/>
</dbReference>
<accession>A0A3R9NW70</accession>
<sequence length="350" mass="40390">MQSEQTEADELEVLLNVYRRRYPHAEDPMSNLFGFGPCGLLSLLREAQGREIVFSYPGLEEGVLDGCTYHFKEAPRPVLSLQELLYYRGLPPQARTKLVRHRDTSGALDVHEVYRNRYADFLDYQRQQGNPIFHKCDYVVACLGESGSQARFVGVYRVLSVERETDEHYYYQLTEVPGFEELKDRVLIEWGKAALSWHQWLRPDTPKVVLEIQPKPFSRPFTDYLDFTLSFAELQELVGSQSPRDDWRRMLSAVAGIYLILDSFTGQQYIGSAYGEGGVWQRWSVYAKTNGHGNNVALRSLLATAPDHARHFQFTLLMTLPKSMTDHEVWQHEKLFKRKLGSRAFGLNLN</sequence>
<dbReference type="RefSeq" id="WP_125440485.1">
    <property type="nucleotide sequence ID" value="NZ_RWIU01000010.1"/>
</dbReference>
<dbReference type="Proteomes" id="UP000270291">
    <property type="component" value="Unassembled WGS sequence"/>
</dbReference>
<dbReference type="SUPFAM" id="SSF82771">
    <property type="entry name" value="GIY-YIG endonuclease"/>
    <property type="match status" value="1"/>
</dbReference>
<name>A0A3R9NW70_9BACT</name>
<dbReference type="InterPro" id="IPR035901">
    <property type="entry name" value="GIY-YIG_endonuc_sf"/>
</dbReference>